<evidence type="ECO:0000256" key="1">
    <source>
        <dbReference type="SAM" id="MobiDB-lite"/>
    </source>
</evidence>
<dbReference type="Proteomes" id="UP001551176">
    <property type="component" value="Unassembled WGS sequence"/>
</dbReference>
<feature type="region of interest" description="Disordered" evidence="1">
    <location>
        <begin position="761"/>
        <end position="787"/>
    </location>
</feature>
<feature type="region of interest" description="Disordered" evidence="1">
    <location>
        <begin position="404"/>
        <end position="423"/>
    </location>
</feature>
<reference evidence="2 3" key="1">
    <citation type="submission" date="2024-06" db="EMBL/GenBank/DDBJ databases">
        <title>The Natural Products Discovery Center: Release of the First 8490 Sequenced Strains for Exploring Actinobacteria Biosynthetic Diversity.</title>
        <authorList>
            <person name="Kalkreuter E."/>
            <person name="Kautsar S.A."/>
            <person name="Yang D."/>
            <person name="Bader C.D."/>
            <person name="Teijaro C.N."/>
            <person name="Fluegel L."/>
            <person name="Davis C.M."/>
            <person name="Simpson J.R."/>
            <person name="Lauterbach L."/>
            <person name="Steele A.D."/>
            <person name="Gui C."/>
            <person name="Meng S."/>
            <person name="Li G."/>
            <person name="Viehrig K."/>
            <person name="Ye F."/>
            <person name="Su P."/>
            <person name="Kiefer A.F."/>
            <person name="Nichols A."/>
            <person name="Cepeda A.J."/>
            <person name="Yan W."/>
            <person name="Fan B."/>
            <person name="Jiang Y."/>
            <person name="Adhikari A."/>
            <person name="Zheng C.-J."/>
            <person name="Schuster L."/>
            <person name="Cowan T.M."/>
            <person name="Smanski M.J."/>
            <person name="Chevrette M.G."/>
            <person name="De Carvalho L.P.S."/>
            <person name="Shen B."/>
        </authorList>
    </citation>
    <scope>NUCLEOTIDE SEQUENCE [LARGE SCALE GENOMIC DNA]</scope>
    <source>
        <strain evidence="2 3">NPDC046838</strain>
    </source>
</reference>
<dbReference type="RefSeq" id="WP_359355723.1">
    <property type="nucleotide sequence ID" value="NZ_JBEYXV010000020.1"/>
</dbReference>
<name>A0ABV3BXT4_9ACTN</name>
<evidence type="ECO:0000313" key="3">
    <source>
        <dbReference type="Proteomes" id="UP001551176"/>
    </source>
</evidence>
<dbReference type="EMBL" id="JBEYXV010000020">
    <property type="protein sequence ID" value="MEU6825382.1"/>
    <property type="molecule type" value="Genomic_DNA"/>
</dbReference>
<dbReference type="Gene3D" id="3.40.390.10">
    <property type="entry name" value="Collagenase (Catalytic Domain)"/>
    <property type="match status" value="2"/>
</dbReference>
<gene>
    <name evidence="2" type="ORF">ABZ921_32580</name>
</gene>
<accession>A0ABV3BXT4</accession>
<protein>
    <submittedName>
        <fullName evidence="2">Uncharacterized protein</fullName>
    </submittedName>
</protein>
<keyword evidence="3" id="KW-1185">Reference proteome</keyword>
<proteinExistence type="predicted"/>
<evidence type="ECO:0000313" key="2">
    <source>
        <dbReference type="EMBL" id="MEU6825382.1"/>
    </source>
</evidence>
<comment type="caution">
    <text evidence="2">The sequence shown here is derived from an EMBL/GenBank/DDBJ whole genome shotgun (WGS) entry which is preliminary data.</text>
</comment>
<sequence>MASTDPITADLPVFPHLDLHHVLTGNLPLKIQVFSRTFTEAAPKPFVLTDRTNGSVFSFFAPYHPTGSRLANLPSVSNSGIVTATEPGVYLFQITVSGGFGVVVGRLQVHEKIEDWWFGNKSITTTKDSNFAHAQPSLYARFSEHPAAGTDAVGDITGHDYIDLTSPSPNVVIAPRGRLRGTAETTAPVTVSGTLKGTTISNTLPVRVVDHAKPRSTLTRVRATDVVNHEDQVNMVFLAEGFEAKDAQLFDSIVQRTVRDMFEKPRHQPYGLLSKSFNVFAVFEPSEQQLVTCGPRVVDKAGQAGRDFIGRRIPESDQSSFPENSYSVQQLVERVGLPQRGESRNPQQLRDLWKGQGLTDFVEGKATDLVIATWKEHQAEGFIEASDTFYGLYLGRRRADRSRFNGQGEPAVQPPASDTPNAPRLKEFINRVYEFYRVDGHQTLELDPRRHAPEVYASSNATNPGDFILGYLEGLRLSEPPNPPIGKNWVPDDTKFRKSRGMVAIIAYDPLLGGTAFNQGTLTASTVGRQGKVEFSAVPGARPVRTRTPPPVLPANPLGITEIDHLVNKVAHEFAHSFNLGDEYEDFGGDRQRDNDPTHDLPFDNLAKLTFLHQGAPPQDRKLNPDKIKWFGVPRMRVSGKLLVPSVPLVSDIFEVTVGTDDIAKWVQAWKDNAKVTVRDFSTGADNRQLPLKATPSDVLTNLTIATRPDEKQGTVFLQTPGPVAQLPVFKKGSVVFVQRTDASGLPVFVVDKKVRDFVADPSPANQRSHGPLNRNRDTTQPFGKREEETDLPIAVPGFVPPKFAYQMVGIFEGGNHFAGGFYRASGECKMRGQDKGTTNDADLRGMFCFLCKWLIVNLIDPAQHAPLDAHQYPRA</sequence>
<dbReference type="InterPro" id="IPR024079">
    <property type="entry name" value="MetalloPept_cat_dom_sf"/>
</dbReference>
<organism evidence="2 3">
    <name type="scientific">Streptomyces atriruber</name>
    <dbReference type="NCBI Taxonomy" id="545121"/>
    <lineage>
        <taxon>Bacteria</taxon>
        <taxon>Bacillati</taxon>
        <taxon>Actinomycetota</taxon>
        <taxon>Actinomycetes</taxon>
        <taxon>Kitasatosporales</taxon>
        <taxon>Streptomycetaceae</taxon>
        <taxon>Streptomyces</taxon>
    </lineage>
</organism>